<dbReference type="InterPro" id="IPR007263">
    <property type="entry name" value="DCC1-like"/>
</dbReference>
<dbReference type="GO" id="GO:0015035">
    <property type="term" value="F:protein-disulfide reductase activity"/>
    <property type="evidence" value="ECO:0007669"/>
    <property type="project" value="InterPro"/>
</dbReference>
<accession>A0A927D511</accession>
<dbReference type="Proteomes" id="UP000635142">
    <property type="component" value="Unassembled WGS sequence"/>
</dbReference>
<organism evidence="1 2">
    <name type="scientific">Sulfitobacter aestuariivivens</name>
    <dbReference type="NCBI Taxonomy" id="2766981"/>
    <lineage>
        <taxon>Bacteria</taxon>
        <taxon>Pseudomonadati</taxon>
        <taxon>Pseudomonadota</taxon>
        <taxon>Alphaproteobacteria</taxon>
        <taxon>Rhodobacterales</taxon>
        <taxon>Roseobacteraceae</taxon>
        <taxon>Sulfitobacter</taxon>
    </lineage>
</organism>
<dbReference type="Pfam" id="PF04134">
    <property type="entry name" value="DCC1-like"/>
    <property type="match status" value="1"/>
</dbReference>
<gene>
    <name evidence="1" type="ORF">H9Q16_08510</name>
</gene>
<dbReference type="RefSeq" id="WP_191074875.1">
    <property type="nucleotide sequence ID" value="NZ_JACTAG010000001.1"/>
</dbReference>
<sequence>MADTEVLYNDSCPVCRREVHHYARLSTAAGLPIAYDDLGNPDRLQQWGLTPDEAARRLHVRKDAKTYAGIPAFIVLWREIPRYRWLARLVNTPGIRQLAILTYDHVLAPLLFHWHKRRQARQKSGRE</sequence>
<dbReference type="AlphaFoldDB" id="A0A927D511"/>
<evidence type="ECO:0000313" key="2">
    <source>
        <dbReference type="Proteomes" id="UP000635142"/>
    </source>
</evidence>
<comment type="caution">
    <text evidence="1">The sequence shown here is derived from an EMBL/GenBank/DDBJ whole genome shotgun (WGS) entry which is preliminary data.</text>
</comment>
<protein>
    <submittedName>
        <fullName evidence="1">DUF393 domain-containing protein</fullName>
    </submittedName>
</protein>
<reference evidence="1" key="1">
    <citation type="submission" date="2020-08" db="EMBL/GenBank/DDBJ databases">
        <title>Sulfitobacter aestuariivivens sp. nov., isolated from a tidal flat.</title>
        <authorList>
            <person name="Park S."/>
            <person name="Yoon J.-H."/>
        </authorList>
    </citation>
    <scope>NUCLEOTIDE SEQUENCE</scope>
    <source>
        <strain evidence="1">TSTF-M16</strain>
    </source>
</reference>
<name>A0A927D511_9RHOB</name>
<dbReference type="EMBL" id="JACTAG010000001">
    <property type="protein sequence ID" value="MBD3663959.1"/>
    <property type="molecule type" value="Genomic_DNA"/>
</dbReference>
<evidence type="ECO:0000313" key="1">
    <source>
        <dbReference type="EMBL" id="MBD3663959.1"/>
    </source>
</evidence>
<keyword evidence="2" id="KW-1185">Reference proteome</keyword>
<proteinExistence type="predicted"/>